<dbReference type="AlphaFoldDB" id="A0A0B6Z1M9"/>
<sequence>DSDHIQIIISGQYEVFNEGDLTILHLRTNLECIIPLPGYYTCLTQQVRITFIVQWRILGSTPRTSRKATGS</sequence>
<proteinExistence type="predicted"/>
<reference evidence="1" key="1">
    <citation type="submission" date="2014-12" db="EMBL/GenBank/DDBJ databases">
        <title>Insight into the proteome of Arion vulgaris.</title>
        <authorList>
            <person name="Aradska J."/>
            <person name="Bulat T."/>
            <person name="Smidak R."/>
            <person name="Sarate P."/>
            <person name="Gangsoo J."/>
            <person name="Sialana F."/>
            <person name="Bilban M."/>
            <person name="Lubec G."/>
        </authorList>
    </citation>
    <scope>NUCLEOTIDE SEQUENCE</scope>
    <source>
        <tissue evidence="1">Skin</tissue>
    </source>
</reference>
<accession>A0A0B6Z1M9</accession>
<feature type="non-terminal residue" evidence="1">
    <location>
        <position position="1"/>
    </location>
</feature>
<feature type="non-terminal residue" evidence="1">
    <location>
        <position position="71"/>
    </location>
</feature>
<name>A0A0B6Z1M9_9EUPU</name>
<dbReference type="EMBL" id="HACG01015472">
    <property type="protein sequence ID" value="CEK62337.1"/>
    <property type="molecule type" value="Transcribed_RNA"/>
</dbReference>
<protein>
    <submittedName>
        <fullName evidence="1">Uncharacterized protein</fullName>
    </submittedName>
</protein>
<evidence type="ECO:0000313" key="1">
    <source>
        <dbReference type="EMBL" id="CEK62337.1"/>
    </source>
</evidence>
<organism evidence="1">
    <name type="scientific">Arion vulgaris</name>
    <dbReference type="NCBI Taxonomy" id="1028688"/>
    <lineage>
        <taxon>Eukaryota</taxon>
        <taxon>Metazoa</taxon>
        <taxon>Spiralia</taxon>
        <taxon>Lophotrochozoa</taxon>
        <taxon>Mollusca</taxon>
        <taxon>Gastropoda</taxon>
        <taxon>Heterobranchia</taxon>
        <taxon>Euthyneura</taxon>
        <taxon>Panpulmonata</taxon>
        <taxon>Eupulmonata</taxon>
        <taxon>Stylommatophora</taxon>
        <taxon>Helicina</taxon>
        <taxon>Arionoidea</taxon>
        <taxon>Arionidae</taxon>
        <taxon>Arion</taxon>
    </lineage>
</organism>
<gene>
    <name evidence="1" type="primary">ORF44895</name>
</gene>